<dbReference type="Pfam" id="PF05404">
    <property type="entry name" value="TRAP-delta"/>
    <property type="match status" value="1"/>
</dbReference>
<keyword evidence="8 15" id="KW-0732">Signal</keyword>
<keyword evidence="6" id="KW-1017">Isopeptide bond</keyword>
<evidence type="ECO:0000256" key="9">
    <source>
        <dbReference type="ARBA" id="ARBA00022824"/>
    </source>
</evidence>
<dbReference type="AlphaFoldDB" id="A0A814K073"/>
<evidence type="ECO:0000256" key="8">
    <source>
        <dbReference type="ARBA" id="ARBA00022729"/>
    </source>
</evidence>
<dbReference type="PANTHER" id="PTHR12731:SF1">
    <property type="entry name" value="TRANSLOCON-ASSOCIATED PROTEIN SUBUNIT DELTA"/>
    <property type="match status" value="1"/>
</dbReference>
<dbReference type="EMBL" id="CAJNOC010005113">
    <property type="protein sequence ID" value="CAF1042695.1"/>
    <property type="molecule type" value="Genomic_DNA"/>
</dbReference>
<dbReference type="GO" id="GO:0005789">
    <property type="term" value="C:endoplasmic reticulum membrane"/>
    <property type="evidence" value="ECO:0007669"/>
    <property type="project" value="UniProtKB-SubCell"/>
</dbReference>
<keyword evidence="10" id="KW-0832">Ubl conjugation</keyword>
<evidence type="ECO:0000256" key="4">
    <source>
        <dbReference type="ARBA" id="ARBA00011819"/>
    </source>
</evidence>
<comment type="caution">
    <text evidence="16">The sequence shown here is derived from an EMBL/GenBank/DDBJ whole genome shotgun (WGS) entry which is preliminary data.</text>
</comment>
<keyword evidence="12" id="KW-0472">Membrane</keyword>
<evidence type="ECO:0000256" key="3">
    <source>
        <dbReference type="ARBA" id="ARBA00009294"/>
    </source>
</evidence>
<evidence type="ECO:0000256" key="13">
    <source>
        <dbReference type="ARBA" id="ARBA00023157"/>
    </source>
</evidence>
<gene>
    <name evidence="16" type="ORF">OXX778_LOCUS18431</name>
</gene>
<sequence>MQKIFLGLLLLVASALGQQCSQAKITDVKATTSENLKLNTETAYVVTFKAQCAGNARNVPFYGEVNGNFLASSADASGETYEISWSQPIEKATSGQISVRIFDEENYNAYRKAQRSNGDLSKVKELQTVTFYHQGSYKGPSVQSELLVTVLFGVVFYFAQTIRNKIQA</sequence>
<evidence type="ECO:0000256" key="14">
    <source>
        <dbReference type="ARBA" id="ARBA00031791"/>
    </source>
</evidence>
<keyword evidence="13" id="KW-1015">Disulfide bond</keyword>
<feature type="signal peptide" evidence="15">
    <location>
        <begin position="1"/>
        <end position="17"/>
    </location>
</feature>
<evidence type="ECO:0000256" key="5">
    <source>
        <dbReference type="ARBA" id="ARBA00014387"/>
    </source>
</evidence>
<evidence type="ECO:0000256" key="11">
    <source>
        <dbReference type="ARBA" id="ARBA00022989"/>
    </source>
</evidence>
<evidence type="ECO:0000256" key="2">
    <source>
        <dbReference type="ARBA" id="ARBA00004115"/>
    </source>
</evidence>
<evidence type="ECO:0000256" key="6">
    <source>
        <dbReference type="ARBA" id="ARBA00022499"/>
    </source>
</evidence>
<reference evidence="16" key="1">
    <citation type="submission" date="2021-02" db="EMBL/GenBank/DDBJ databases">
        <authorList>
            <person name="Nowell W R."/>
        </authorList>
    </citation>
    <scope>NUCLEOTIDE SEQUENCE</scope>
    <source>
        <strain evidence="16">Ploen Becks lab</strain>
    </source>
</reference>
<keyword evidence="9" id="KW-0256">Endoplasmic reticulum</keyword>
<dbReference type="InterPro" id="IPR008855">
    <property type="entry name" value="TRAP-delta"/>
</dbReference>
<keyword evidence="17" id="KW-1185">Reference proteome</keyword>
<dbReference type="Proteomes" id="UP000663879">
    <property type="component" value="Unassembled WGS sequence"/>
</dbReference>
<comment type="subcellular location">
    <subcellularLocation>
        <location evidence="2">Endoplasmic reticulum membrane</location>
        <topology evidence="2">Single-pass type I membrane protein</topology>
    </subcellularLocation>
</comment>
<comment type="function">
    <text evidence="1">TRAP proteins are part of a complex whose function is to bind calcium to the ER membrane and thereby regulate the retention of ER resident proteins.</text>
</comment>
<evidence type="ECO:0000256" key="12">
    <source>
        <dbReference type="ARBA" id="ARBA00023136"/>
    </source>
</evidence>
<feature type="chain" id="PRO_5032308576" description="Translocon-associated protein subunit delta" evidence="15">
    <location>
        <begin position="18"/>
        <end position="168"/>
    </location>
</feature>
<dbReference type="PANTHER" id="PTHR12731">
    <property type="entry name" value="TRANSLOCON-ASSOCIATED PROTEIN, DELTA SUBUNIT"/>
    <property type="match status" value="1"/>
</dbReference>
<evidence type="ECO:0000256" key="15">
    <source>
        <dbReference type="SAM" id="SignalP"/>
    </source>
</evidence>
<evidence type="ECO:0000256" key="10">
    <source>
        <dbReference type="ARBA" id="ARBA00022843"/>
    </source>
</evidence>
<dbReference type="OrthoDB" id="10055808at2759"/>
<evidence type="ECO:0000313" key="16">
    <source>
        <dbReference type="EMBL" id="CAF1042695.1"/>
    </source>
</evidence>
<comment type="subunit">
    <text evidence="4">Heterotetramer of TRAP-alpha, TRAP-beta, TRAP-delta and TRAP-gamma.</text>
</comment>
<evidence type="ECO:0000256" key="7">
    <source>
        <dbReference type="ARBA" id="ARBA00022692"/>
    </source>
</evidence>
<keyword evidence="7" id="KW-0812">Transmembrane</keyword>
<evidence type="ECO:0000313" key="17">
    <source>
        <dbReference type="Proteomes" id="UP000663879"/>
    </source>
</evidence>
<name>A0A814K073_9BILA</name>
<comment type="similarity">
    <text evidence="3">Belongs to the TRAP-delta family.</text>
</comment>
<organism evidence="16 17">
    <name type="scientific">Brachionus calyciflorus</name>
    <dbReference type="NCBI Taxonomy" id="104777"/>
    <lineage>
        <taxon>Eukaryota</taxon>
        <taxon>Metazoa</taxon>
        <taxon>Spiralia</taxon>
        <taxon>Gnathifera</taxon>
        <taxon>Rotifera</taxon>
        <taxon>Eurotatoria</taxon>
        <taxon>Monogononta</taxon>
        <taxon>Pseudotrocha</taxon>
        <taxon>Ploima</taxon>
        <taxon>Brachionidae</taxon>
        <taxon>Brachionus</taxon>
    </lineage>
</organism>
<keyword evidence="11" id="KW-1133">Transmembrane helix</keyword>
<protein>
    <recommendedName>
        <fullName evidence="5">Translocon-associated protein subunit delta</fullName>
    </recommendedName>
    <alternativeName>
        <fullName evidence="14">Signal sequence receptor subunit delta</fullName>
    </alternativeName>
</protein>
<evidence type="ECO:0000256" key="1">
    <source>
        <dbReference type="ARBA" id="ARBA00002838"/>
    </source>
</evidence>
<proteinExistence type="inferred from homology"/>
<accession>A0A814K073</accession>